<dbReference type="AlphaFoldDB" id="A0A371FYQ9"/>
<evidence type="ECO:0000313" key="3">
    <source>
        <dbReference type="EMBL" id="RDX83183.1"/>
    </source>
</evidence>
<evidence type="ECO:0000313" key="4">
    <source>
        <dbReference type="Proteomes" id="UP000257109"/>
    </source>
</evidence>
<feature type="region of interest" description="Disordered" evidence="1">
    <location>
        <begin position="1"/>
        <end position="39"/>
    </location>
</feature>
<feature type="non-terminal residue" evidence="3">
    <location>
        <position position="1"/>
    </location>
</feature>
<keyword evidence="2" id="KW-0472">Membrane</keyword>
<organism evidence="3 4">
    <name type="scientific">Mucuna pruriens</name>
    <name type="common">Velvet bean</name>
    <name type="synonym">Dolichos pruriens</name>
    <dbReference type="NCBI Taxonomy" id="157652"/>
    <lineage>
        <taxon>Eukaryota</taxon>
        <taxon>Viridiplantae</taxon>
        <taxon>Streptophyta</taxon>
        <taxon>Embryophyta</taxon>
        <taxon>Tracheophyta</taxon>
        <taxon>Spermatophyta</taxon>
        <taxon>Magnoliopsida</taxon>
        <taxon>eudicotyledons</taxon>
        <taxon>Gunneridae</taxon>
        <taxon>Pentapetalae</taxon>
        <taxon>rosids</taxon>
        <taxon>fabids</taxon>
        <taxon>Fabales</taxon>
        <taxon>Fabaceae</taxon>
        <taxon>Papilionoideae</taxon>
        <taxon>50 kb inversion clade</taxon>
        <taxon>NPAAA clade</taxon>
        <taxon>indigoferoid/millettioid clade</taxon>
        <taxon>Phaseoleae</taxon>
        <taxon>Mucuna</taxon>
    </lineage>
</organism>
<feature type="region of interest" description="Disordered" evidence="1">
    <location>
        <begin position="127"/>
        <end position="150"/>
    </location>
</feature>
<keyword evidence="4" id="KW-1185">Reference proteome</keyword>
<protein>
    <recommendedName>
        <fullName evidence="5">Transmembrane protein</fullName>
    </recommendedName>
</protein>
<dbReference type="PANTHER" id="PTHR34189">
    <property type="entry name" value="TRANSMEMBRANE PROTEIN"/>
    <property type="match status" value="1"/>
</dbReference>
<evidence type="ECO:0000256" key="2">
    <source>
        <dbReference type="SAM" id="Phobius"/>
    </source>
</evidence>
<feature type="compositionally biased region" description="Polar residues" evidence="1">
    <location>
        <begin position="1"/>
        <end position="12"/>
    </location>
</feature>
<dbReference type="OrthoDB" id="1191655at2759"/>
<comment type="caution">
    <text evidence="3">The sequence shown here is derived from an EMBL/GenBank/DDBJ whole genome shotgun (WGS) entry which is preliminary data.</text>
</comment>
<reference evidence="3" key="1">
    <citation type="submission" date="2018-05" db="EMBL/GenBank/DDBJ databases">
        <title>Draft genome of Mucuna pruriens seed.</title>
        <authorList>
            <person name="Nnadi N.E."/>
            <person name="Vos R."/>
            <person name="Hasami M.H."/>
            <person name="Devisetty U.K."/>
            <person name="Aguiy J.C."/>
        </authorList>
    </citation>
    <scope>NUCLEOTIDE SEQUENCE [LARGE SCALE GENOMIC DNA]</scope>
    <source>
        <strain evidence="3">JCA_2017</strain>
    </source>
</reference>
<sequence>MLQRSSGSSTRCSGDDHRTINVGSDQQQHTKRRRSIDEDSLDGLPVYHRSITVRRDTSRSRSPATEKCIHAIPALVLLCLFTLWWFSFPVDVEIKDGRITAIRQIHTPLPNNTRIDLTVLAVAASSPIPANPQNPSGEDEIYLQPVSSPN</sequence>
<gene>
    <name evidence="3" type="ORF">CR513_35933</name>
</gene>
<dbReference type="EMBL" id="QJKJ01007434">
    <property type="protein sequence ID" value="RDX83183.1"/>
    <property type="molecule type" value="Genomic_DNA"/>
</dbReference>
<name>A0A371FYQ9_MUCPR</name>
<proteinExistence type="predicted"/>
<accession>A0A371FYQ9</accession>
<dbReference type="Proteomes" id="UP000257109">
    <property type="component" value="Unassembled WGS sequence"/>
</dbReference>
<keyword evidence="2" id="KW-0812">Transmembrane</keyword>
<dbReference type="PANTHER" id="PTHR34189:SF18">
    <property type="entry name" value="SERINE_THREONINE-KINASE RLCKVII PROTEIN"/>
    <property type="match status" value="1"/>
</dbReference>
<keyword evidence="2" id="KW-1133">Transmembrane helix</keyword>
<feature type="transmembrane region" description="Helical" evidence="2">
    <location>
        <begin position="68"/>
        <end position="86"/>
    </location>
</feature>
<evidence type="ECO:0008006" key="5">
    <source>
        <dbReference type="Google" id="ProtNLM"/>
    </source>
</evidence>
<evidence type="ECO:0000256" key="1">
    <source>
        <dbReference type="SAM" id="MobiDB-lite"/>
    </source>
</evidence>